<dbReference type="EMBL" id="WIUZ02000004">
    <property type="protein sequence ID" value="KAF9788694.1"/>
    <property type="molecule type" value="Genomic_DNA"/>
</dbReference>
<organism evidence="1 2">
    <name type="scientific">Thelephora terrestris</name>
    <dbReference type="NCBI Taxonomy" id="56493"/>
    <lineage>
        <taxon>Eukaryota</taxon>
        <taxon>Fungi</taxon>
        <taxon>Dikarya</taxon>
        <taxon>Basidiomycota</taxon>
        <taxon>Agaricomycotina</taxon>
        <taxon>Agaricomycetes</taxon>
        <taxon>Thelephorales</taxon>
        <taxon>Thelephoraceae</taxon>
        <taxon>Thelephora</taxon>
    </lineage>
</organism>
<proteinExistence type="predicted"/>
<sequence>MTTSVTTSTAFKALSSTDKYRGAVVEDLQLPPAFALPQDESISRALELAYERDFDYIPCVFAFGSAGTTEQSLTRRFSVLNRNRKPVGYLDVGSLKEKWEAGQADPNAKALLYMIKFQRSTSTPYTVITPLTPLGDLEAFLTHNIFAIITDLERKFLLGVATSQDLENFVKRRGTF</sequence>
<dbReference type="Gene3D" id="3.10.580.10">
    <property type="entry name" value="CBS-domain"/>
    <property type="match status" value="1"/>
</dbReference>
<reference evidence="1" key="1">
    <citation type="journal article" date="2020" name="Nat. Commun.">
        <title>Large-scale genome sequencing of mycorrhizal fungi provides insights into the early evolution of symbiotic traits.</title>
        <authorList>
            <person name="Miyauchi S."/>
            <person name="Kiss E."/>
            <person name="Kuo A."/>
            <person name="Drula E."/>
            <person name="Kohler A."/>
            <person name="Sanchez-Garcia M."/>
            <person name="Morin E."/>
            <person name="Andreopoulos B."/>
            <person name="Barry K.W."/>
            <person name="Bonito G."/>
            <person name="Buee M."/>
            <person name="Carver A."/>
            <person name="Chen C."/>
            <person name="Cichocki N."/>
            <person name="Clum A."/>
            <person name="Culley D."/>
            <person name="Crous P.W."/>
            <person name="Fauchery L."/>
            <person name="Girlanda M."/>
            <person name="Hayes R.D."/>
            <person name="Keri Z."/>
            <person name="LaButti K."/>
            <person name="Lipzen A."/>
            <person name="Lombard V."/>
            <person name="Magnuson J."/>
            <person name="Maillard F."/>
            <person name="Murat C."/>
            <person name="Nolan M."/>
            <person name="Ohm R.A."/>
            <person name="Pangilinan J."/>
            <person name="Pereira M.F."/>
            <person name="Perotto S."/>
            <person name="Peter M."/>
            <person name="Pfister S."/>
            <person name="Riley R."/>
            <person name="Sitrit Y."/>
            <person name="Stielow J.B."/>
            <person name="Szollosi G."/>
            <person name="Zifcakova L."/>
            <person name="Stursova M."/>
            <person name="Spatafora J.W."/>
            <person name="Tedersoo L."/>
            <person name="Vaario L.M."/>
            <person name="Yamada A."/>
            <person name="Yan M."/>
            <person name="Wang P."/>
            <person name="Xu J."/>
            <person name="Bruns T."/>
            <person name="Baldrian P."/>
            <person name="Vilgalys R."/>
            <person name="Dunand C."/>
            <person name="Henrissat B."/>
            <person name="Grigoriev I.V."/>
            <person name="Hibbett D."/>
            <person name="Nagy L.G."/>
            <person name="Martin F.M."/>
        </authorList>
    </citation>
    <scope>NUCLEOTIDE SEQUENCE</scope>
    <source>
        <strain evidence="1">UH-Tt-Lm1</strain>
    </source>
</reference>
<gene>
    <name evidence="1" type="ORF">BJ322DRAFT_655179</name>
</gene>
<dbReference type="PANTHER" id="PTHR42115">
    <property type="entry name" value="BETA-SYNTHASE (BETA-THIONASE), PUTATIVE (AFU_ORTHOLOGUE AFUA_3G08420)-RELATED"/>
    <property type="match status" value="1"/>
</dbReference>
<dbReference type="SUPFAM" id="SSF54631">
    <property type="entry name" value="CBS-domain pair"/>
    <property type="match status" value="1"/>
</dbReference>
<evidence type="ECO:0000313" key="2">
    <source>
        <dbReference type="Proteomes" id="UP000736335"/>
    </source>
</evidence>
<dbReference type="OrthoDB" id="2536440at2759"/>
<name>A0A9P6HKG6_9AGAM</name>
<protein>
    <recommendedName>
        <fullName evidence="3">CBS domain-containing protein</fullName>
    </recommendedName>
</protein>
<evidence type="ECO:0000313" key="1">
    <source>
        <dbReference type="EMBL" id="KAF9788694.1"/>
    </source>
</evidence>
<evidence type="ECO:0008006" key="3">
    <source>
        <dbReference type="Google" id="ProtNLM"/>
    </source>
</evidence>
<comment type="caution">
    <text evidence="1">The sequence shown here is derived from an EMBL/GenBank/DDBJ whole genome shotgun (WGS) entry which is preliminary data.</text>
</comment>
<dbReference type="PANTHER" id="PTHR42115:SF1">
    <property type="entry name" value="BETA-SYNTHASE (BETA-THIONASE), PUTATIVE (AFU_ORTHOLOGUE AFUA_3G08420)-RELATED"/>
    <property type="match status" value="1"/>
</dbReference>
<dbReference type="AlphaFoldDB" id="A0A9P6HKG6"/>
<dbReference type="InterPro" id="IPR046342">
    <property type="entry name" value="CBS_dom_sf"/>
</dbReference>
<reference evidence="1" key="2">
    <citation type="submission" date="2020-11" db="EMBL/GenBank/DDBJ databases">
        <authorList>
            <consortium name="DOE Joint Genome Institute"/>
            <person name="Kuo A."/>
            <person name="Miyauchi S."/>
            <person name="Kiss E."/>
            <person name="Drula E."/>
            <person name="Kohler A."/>
            <person name="Sanchez-Garcia M."/>
            <person name="Andreopoulos B."/>
            <person name="Barry K.W."/>
            <person name="Bonito G."/>
            <person name="Buee M."/>
            <person name="Carver A."/>
            <person name="Chen C."/>
            <person name="Cichocki N."/>
            <person name="Clum A."/>
            <person name="Culley D."/>
            <person name="Crous P.W."/>
            <person name="Fauchery L."/>
            <person name="Girlanda M."/>
            <person name="Hayes R."/>
            <person name="Keri Z."/>
            <person name="Labutti K."/>
            <person name="Lipzen A."/>
            <person name="Lombard V."/>
            <person name="Magnuson J."/>
            <person name="Maillard F."/>
            <person name="Morin E."/>
            <person name="Murat C."/>
            <person name="Nolan M."/>
            <person name="Ohm R."/>
            <person name="Pangilinan J."/>
            <person name="Pereira M."/>
            <person name="Perotto S."/>
            <person name="Peter M."/>
            <person name="Riley R."/>
            <person name="Sitrit Y."/>
            <person name="Stielow B."/>
            <person name="Szollosi G."/>
            <person name="Zifcakova L."/>
            <person name="Stursova M."/>
            <person name="Spatafora J.W."/>
            <person name="Tedersoo L."/>
            <person name="Vaario L.-M."/>
            <person name="Yamada A."/>
            <person name="Yan M."/>
            <person name="Wang P."/>
            <person name="Xu J."/>
            <person name="Bruns T."/>
            <person name="Baldrian P."/>
            <person name="Vilgalys R."/>
            <person name="Henrissat B."/>
            <person name="Grigoriev I.V."/>
            <person name="Hibbett D."/>
            <person name="Nagy L.G."/>
            <person name="Martin F.M."/>
        </authorList>
    </citation>
    <scope>NUCLEOTIDE SEQUENCE</scope>
    <source>
        <strain evidence="1">UH-Tt-Lm1</strain>
    </source>
</reference>
<dbReference type="Proteomes" id="UP000736335">
    <property type="component" value="Unassembled WGS sequence"/>
</dbReference>
<keyword evidence="2" id="KW-1185">Reference proteome</keyword>
<accession>A0A9P6HKG6</accession>